<protein>
    <submittedName>
        <fullName evidence="2">Uncharacterized protein</fullName>
    </submittedName>
</protein>
<keyword evidence="1" id="KW-0812">Transmembrane</keyword>
<organism evidence="2 3">
    <name type="scientific">Candidatus Gottesmanbacteria bacterium GW2011_GWA1_43_11</name>
    <dbReference type="NCBI Taxonomy" id="1618436"/>
    <lineage>
        <taxon>Bacteria</taxon>
        <taxon>Candidatus Gottesmaniibacteriota</taxon>
    </lineage>
</organism>
<dbReference type="Proteomes" id="UP000034543">
    <property type="component" value="Unassembled WGS sequence"/>
</dbReference>
<dbReference type="EMBL" id="LCFB01000007">
    <property type="protein sequence ID" value="KKS85435.1"/>
    <property type="molecule type" value="Genomic_DNA"/>
</dbReference>
<keyword evidence="1" id="KW-0472">Membrane</keyword>
<evidence type="ECO:0000313" key="2">
    <source>
        <dbReference type="EMBL" id="KKS85435.1"/>
    </source>
</evidence>
<feature type="transmembrane region" description="Helical" evidence="1">
    <location>
        <begin position="69"/>
        <end position="98"/>
    </location>
</feature>
<evidence type="ECO:0000256" key="1">
    <source>
        <dbReference type="SAM" id="Phobius"/>
    </source>
</evidence>
<feature type="transmembrane region" description="Helical" evidence="1">
    <location>
        <begin position="159"/>
        <end position="177"/>
    </location>
</feature>
<dbReference type="STRING" id="1618436.UV59_C0007G0018"/>
<feature type="transmembrane region" description="Helical" evidence="1">
    <location>
        <begin position="37"/>
        <end position="57"/>
    </location>
</feature>
<gene>
    <name evidence="2" type="ORF">UV59_C0007G0018</name>
</gene>
<keyword evidence="1" id="KW-1133">Transmembrane helix</keyword>
<sequence length="181" mass="20596">MEIDHLVIIMGFGEFAVFWLLHVLLFPKIHRRHIITWFLYIYVTTFIIGTGILTSILNLIHAPTISNHLALLTITIILVGSIFSLLCIIYIIGIFGVIESSVRMKLLTLVAEKSTRGLTQAELAKTYNKVVDLTSRLNRLISSGDVQLINGKYYLRKRLSLSLLLIQLSQLITWIYAGRKQ</sequence>
<accession>A0A0G1CHY8</accession>
<feature type="transmembrane region" description="Helical" evidence="1">
    <location>
        <begin position="6"/>
        <end position="25"/>
    </location>
</feature>
<name>A0A0G1CHY8_9BACT</name>
<reference evidence="2 3" key="1">
    <citation type="journal article" date="2015" name="Nature">
        <title>rRNA introns, odd ribosomes, and small enigmatic genomes across a large radiation of phyla.</title>
        <authorList>
            <person name="Brown C.T."/>
            <person name="Hug L.A."/>
            <person name="Thomas B.C."/>
            <person name="Sharon I."/>
            <person name="Castelle C.J."/>
            <person name="Singh A."/>
            <person name="Wilkins M.J."/>
            <person name="Williams K.H."/>
            <person name="Banfield J.F."/>
        </authorList>
    </citation>
    <scope>NUCLEOTIDE SEQUENCE [LARGE SCALE GENOMIC DNA]</scope>
</reference>
<evidence type="ECO:0000313" key="3">
    <source>
        <dbReference type="Proteomes" id="UP000034543"/>
    </source>
</evidence>
<dbReference type="AlphaFoldDB" id="A0A0G1CHY8"/>
<proteinExistence type="predicted"/>
<comment type="caution">
    <text evidence="2">The sequence shown here is derived from an EMBL/GenBank/DDBJ whole genome shotgun (WGS) entry which is preliminary data.</text>
</comment>